<dbReference type="Gene3D" id="1.10.3720.10">
    <property type="entry name" value="MetI-like"/>
    <property type="match status" value="1"/>
</dbReference>
<dbReference type="InterPro" id="IPR000515">
    <property type="entry name" value="MetI-like"/>
</dbReference>
<dbReference type="PANTHER" id="PTHR43386">
    <property type="entry name" value="OLIGOPEPTIDE TRANSPORT SYSTEM PERMEASE PROTEIN APPC"/>
    <property type="match status" value="1"/>
</dbReference>
<keyword evidence="7 9" id="KW-1133">Transmembrane helix</keyword>
<protein>
    <submittedName>
        <fullName evidence="12">Nickel transport system permease protein NikC</fullName>
    </submittedName>
</protein>
<keyword evidence="13" id="KW-1185">Reference proteome</keyword>
<keyword evidence="6" id="KW-0653">Protein transport</keyword>
<evidence type="ECO:0000256" key="9">
    <source>
        <dbReference type="RuleBase" id="RU363032"/>
    </source>
</evidence>
<evidence type="ECO:0000256" key="1">
    <source>
        <dbReference type="ARBA" id="ARBA00004651"/>
    </source>
</evidence>
<dbReference type="InterPro" id="IPR035906">
    <property type="entry name" value="MetI-like_sf"/>
</dbReference>
<evidence type="ECO:0000259" key="11">
    <source>
        <dbReference type="PROSITE" id="PS50928"/>
    </source>
</evidence>
<dbReference type="Proteomes" id="UP001342418">
    <property type="component" value="Chromosome"/>
</dbReference>
<dbReference type="EMBL" id="CP030941">
    <property type="protein sequence ID" value="UUP17008.1"/>
    <property type="molecule type" value="Genomic_DNA"/>
</dbReference>
<keyword evidence="3" id="KW-1003">Cell membrane</keyword>
<dbReference type="Pfam" id="PF00528">
    <property type="entry name" value="BPD_transp_1"/>
    <property type="match status" value="1"/>
</dbReference>
<evidence type="ECO:0000256" key="8">
    <source>
        <dbReference type="ARBA" id="ARBA00023136"/>
    </source>
</evidence>
<evidence type="ECO:0000256" key="3">
    <source>
        <dbReference type="ARBA" id="ARBA00022475"/>
    </source>
</evidence>
<reference evidence="12 13" key="1">
    <citation type="submission" date="2018-07" db="EMBL/GenBank/DDBJ databases">
        <title>Genome sequence of Nitratireductor thuwali#1536.</title>
        <authorList>
            <person name="Michoud G."/>
            <person name="Merlino G."/>
            <person name="Sefrji F.O."/>
            <person name="Daffonchio D."/>
        </authorList>
    </citation>
    <scope>NUCLEOTIDE SEQUENCE [LARGE SCALE GENOMIC DNA]</scope>
    <source>
        <strain evidence="13">Nit1536</strain>
    </source>
</reference>
<proteinExistence type="inferred from homology"/>
<gene>
    <name evidence="12" type="primary">nikC</name>
    <name evidence="12" type="ORF">NTH_01458</name>
</gene>
<evidence type="ECO:0000256" key="7">
    <source>
        <dbReference type="ARBA" id="ARBA00022989"/>
    </source>
</evidence>
<keyword evidence="2 9" id="KW-0813">Transport</keyword>
<feature type="signal peptide" evidence="10">
    <location>
        <begin position="1"/>
        <end position="17"/>
    </location>
</feature>
<organism evidence="12 13">
    <name type="scientific">Nitratireductor thuwali</name>
    <dbReference type="NCBI Taxonomy" id="2267699"/>
    <lineage>
        <taxon>Bacteria</taxon>
        <taxon>Pseudomonadati</taxon>
        <taxon>Pseudomonadota</taxon>
        <taxon>Alphaproteobacteria</taxon>
        <taxon>Hyphomicrobiales</taxon>
        <taxon>Phyllobacteriaceae</taxon>
        <taxon>Nitratireductor</taxon>
    </lineage>
</organism>
<evidence type="ECO:0000313" key="13">
    <source>
        <dbReference type="Proteomes" id="UP001342418"/>
    </source>
</evidence>
<keyword evidence="4 9" id="KW-0812">Transmembrane</keyword>
<dbReference type="PANTHER" id="PTHR43386:SF1">
    <property type="entry name" value="D,D-DIPEPTIDE TRANSPORT SYSTEM PERMEASE PROTEIN DDPC-RELATED"/>
    <property type="match status" value="1"/>
</dbReference>
<dbReference type="InterPro" id="IPR050366">
    <property type="entry name" value="BP-dependent_transpt_permease"/>
</dbReference>
<dbReference type="PROSITE" id="PS50928">
    <property type="entry name" value="ABC_TM1"/>
    <property type="match status" value="1"/>
</dbReference>
<evidence type="ECO:0000256" key="10">
    <source>
        <dbReference type="SAM" id="SignalP"/>
    </source>
</evidence>
<feature type="domain" description="ABC transmembrane type-1" evidence="11">
    <location>
        <begin position="65"/>
        <end position="250"/>
    </location>
</feature>
<dbReference type="SUPFAM" id="SSF161098">
    <property type="entry name" value="MetI-like"/>
    <property type="match status" value="1"/>
</dbReference>
<keyword evidence="5" id="KW-0571">Peptide transport</keyword>
<evidence type="ECO:0000256" key="4">
    <source>
        <dbReference type="ARBA" id="ARBA00022692"/>
    </source>
</evidence>
<accession>A0ABY5MK11</accession>
<sequence length="253" mass="26562">MKGKLAICAFCGLVVLAGGFWQPHDPDAVDLTLRHAAPSFTHPLGTDHLGRDLASRMLIAGWRTASVVLAVGAIGFIGGSLIGTAAAILGGWREQVTLRAAELFIVVPTMIWALTAAAIFGLSPATAGIALGLAGVGPYALFSNSLAHRVLGQSFVHAARALGVSTPRLMLRHVLPNTLPIILAHTGSQAGQSVVAYASLAFIGLGSDPSKPDWGSMLYEYRMFMFDDPMLMIWPGLAIAAVTLALNLGLDRR</sequence>
<dbReference type="RefSeq" id="WP_338529381.1">
    <property type="nucleotide sequence ID" value="NZ_CP030941.1"/>
</dbReference>
<feature type="chain" id="PRO_5045110799" evidence="10">
    <location>
        <begin position="18"/>
        <end position="253"/>
    </location>
</feature>
<dbReference type="CDD" id="cd06261">
    <property type="entry name" value="TM_PBP2"/>
    <property type="match status" value="1"/>
</dbReference>
<evidence type="ECO:0000256" key="2">
    <source>
        <dbReference type="ARBA" id="ARBA00022448"/>
    </source>
</evidence>
<evidence type="ECO:0000313" key="12">
    <source>
        <dbReference type="EMBL" id="UUP17008.1"/>
    </source>
</evidence>
<name>A0ABY5MK11_9HYPH</name>
<keyword evidence="10" id="KW-0732">Signal</keyword>
<keyword evidence="8 9" id="KW-0472">Membrane</keyword>
<evidence type="ECO:0000256" key="6">
    <source>
        <dbReference type="ARBA" id="ARBA00022927"/>
    </source>
</evidence>
<feature type="transmembrane region" description="Helical" evidence="9">
    <location>
        <begin position="67"/>
        <end position="91"/>
    </location>
</feature>
<comment type="subcellular location">
    <subcellularLocation>
        <location evidence="1 9">Cell membrane</location>
        <topology evidence="1 9">Multi-pass membrane protein</topology>
    </subcellularLocation>
</comment>
<feature type="transmembrane region" description="Helical" evidence="9">
    <location>
        <begin position="231"/>
        <end position="250"/>
    </location>
</feature>
<evidence type="ECO:0000256" key="5">
    <source>
        <dbReference type="ARBA" id="ARBA00022856"/>
    </source>
</evidence>
<comment type="similarity">
    <text evidence="9">Belongs to the binding-protein-dependent transport system permease family.</text>
</comment>
<feature type="transmembrane region" description="Helical" evidence="9">
    <location>
        <begin position="103"/>
        <end position="136"/>
    </location>
</feature>